<reference evidence="11" key="2">
    <citation type="submission" date="2013-09" db="EMBL/GenBank/DDBJ databases">
        <authorList>
            <person name="Wang G."/>
            <person name="Yang Y."/>
            <person name="Su Y."/>
        </authorList>
    </citation>
    <scope>NUCLEOTIDE SEQUENCE</scope>
    <source>
        <strain evidence="11">ATCC 39006</strain>
    </source>
</reference>
<evidence type="ECO:0000313" key="11">
    <source>
        <dbReference type="EMBL" id="AUH05804.1"/>
    </source>
</evidence>
<proteinExistence type="inferred from homology"/>
<dbReference type="Pfam" id="PF00528">
    <property type="entry name" value="BPD_transp_1"/>
    <property type="match status" value="1"/>
</dbReference>
<dbReference type="InterPro" id="IPR035906">
    <property type="entry name" value="MetI-like_sf"/>
</dbReference>
<dbReference type="KEGG" id="serq:CWC46_17710"/>
<dbReference type="PANTHER" id="PTHR43386:SF1">
    <property type="entry name" value="D,D-DIPEPTIDE TRANSPORT SYSTEM PERMEASE PROTEIN DDPC-RELATED"/>
    <property type="match status" value="1"/>
</dbReference>
<keyword evidence="5 8" id="KW-0812">Transmembrane</keyword>
<keyword evidence="6 8" id="KW-1133">Transmembrane helix</keyword>
<evidence type="ECO:0000256" key="6">
    <source>
        <dbReference type="ARBA" id="ARBA00022989"/>
    </source>
</evidence>
<keyword evidence="7 8" id="KW-0472">Membrane</keyword>
<dbReference type="STRING" id="104623.Ser39006_01948"/>
<feature type="transmembrane region" description="Helical" evidence="8">
    <location>
        <begin position="106"/>
        <end position="130"/>
    </location>
</feature>
<protein>
    <submittedName>
        <fullName evidence="11">D-ala-D-ala transporter subunit</fullName>
    </submittedName>
</protein>
<gene>
    <name evidence="10" type="ORF">CWC46_17710</name>
    <name evidence="11" type="ORF">Ser39006_017710</name>
</gene>
<evidence type="ECO:0000256" key="4">
    <source>
        <dbReference type="ARBA" id="ARBA00022519"/>
    </source>
</evidence>
<dbReference type="Gene3D" id="1.10.3720.10">
    <property type="entry name" value="MetI-like"/>
    <property type="match status" value="1"/>
</dbReference>
<dbReference type="PANTHER" id="PTHR43386">
    <property type="entry name" value="OLIGOPEPTIDE TRANSPORT SYSTEM PERMEASE PROTEIN APPC"/>
    <property type="match status" value="1"/>
</dbReference>
<feature type="domain" description="ABC transmembrane type-1" evidence="9">
    <location>
        <begin position="106"/>
        <end position="291"/>
    </location>
</feature>
<evidence type="ECO:0000313" key="13">
    <source>
        <dbReference type="Proteomes" id="UP000233778"/>
    </source>
</evidence>
<evidence type="ECO:0000313" key="10">
    <source>
        <dbReference type="EMBL" id="AUH01482.1"/>
    </source>
</evidence>
<dbReference type="GO" id="GO:0071916">
    <property type="term" value="F:dipeptide transmembrane transporter activity"/>
    <property type="evidence" value="ECO:0007669"/>
    <property type="project" value="TreeGrafter"/>
</dbReference>
<evidence type="ECO:0000259" key="9">
    <source>
        <dbReference type="PROSITE" id="PS50928"/>
    </source>
</evidence>
<keyword evidence="3" id="KW-1003">Cell membrane</keyword>
<dbReference type="RefSeq" id="WP_021015214.1">
    <property type="nucleotide sequence ID" value="NZ_CP025084.1"/>
</dbReference>
<organism evidence="11 12">
    <name type="scientific">Serratia sp. (strain ATCC 39006)</name>
    <name type="common">Prodigiosinella confusarubida</name>
    <dbReference type="NCBI Taxonomy" id="104623"/>
    <lineage>
        <taxon>Bacteria</taxon>
        <taxon>Pseudomonadati</taxon>
        <taxon>Pseudomonadota</taxon>
        <taxon>Gammaproteobacteria</taxon>
        <taxon>Enterobacterales</taxon>
        <taxon>Pectobacteriaceae</taxon>
        <taxon>Prodigiosinella</taxon>
    </lineage>
</organism>
<keyword evidence="12" id="KW-1185">Reference proteome</keyword>
<keyword evidence="2 8" id="KW-0813">Transport</keyword>
<evidence type="ECO:0000256" key="3">
    <source>
        <dbReference type="ARBA" id="ARBA00022475"/>
    </source>
</evidence>
<comment type="similarity">
    <text evidence="8">Belongs to the binding-protein-dependent transport system permease family.</text>
</comment>
<dbReference type="AlphaFoldDB" id="A0A2I5TML2"/>
<dbReference type="InterPro" id="IPR025966">
    <property type="entry name" value="OppC_N"/>
</dbReference>
<dbReference type="InterPro" id="IPR050366">
    <property type="entry name" value="BP-dependent_transpt_permease"/>
</dbReference>
<dbReference type="NCBIfam" id="NF007376">
    <property type="entry name" value="PRK09881.1"/>
    <property type="match status" value="1"/>
</dbReference>
<dbReference type="PROSITE" id="PS50928">
    <property type="entry name" value="ABC_TM1"/>
    <property type="match status" value="1"/>
</dbReference>
<accession>A0A2I5TML2</accession>
<dbReference type="EMBL" id="CP025085">
    <property type="protein sequence ID" value="AUH01482.1"/>
    <property type="molecule type" value="Genomic_DNA"/>
</dbReference>
<reference evidence="10 13" key="3">
    <citation type="submission" date="2017-11" db="EMBL/GenBank/DDBJ databases">
        <title>Complete genome sequence of Serratia sp. ATCC 39006 LacA.</title>
        <authorList>
            <person name="Hampton H.G."/>
            <person name="Jackson S.A."/>
            <person name="Jauregui R."/>
            <person name="Poulter G.T.M."/>
            <person name="Salmond G.P.C."/>
            <person name="Fineran P.C."/>
        </authorList>
    </citation>
    <scope>NUCLEOTIDE SEQUENCE [LARGE SCALE GENOMIC DNA]</scope>
    <source>
        <strain evidence="10 13">ATCC 39006</strain>
    </source>
</reference>
<evidence type="ECO:0000256" key="2">
    <source>
        <dbReference type="ARBA" id="ARBA00022448"/>
    </source>
</evidence>
<dbReference type="InterPro" id="IPR000515">
    <property type="entry name" value="MetI-like"/>
</dbReference>
<evidence type="ECO:0000313" key="12">
    <source>
        <dbReference type="Proteomes" id="UP000017700"/>
    </source>
</evidence>
<dbReference type="KEGG" id="sera:Ser39006_017710"/>
<feature type="transmembrane region" description="Helical" evidence="8">
    <location>
        <begin position="33"/>
        <end position="58"/>
    </location>
</feature>
<evidence type="ECO:0000256" key="5">
    <source>
        <dbReference type="ARBA" id="ARBA00022692"/>
    </source>
</evidence>
<comment type="subcellular location">
    <subcellularLocation>
        <location evidence="1">Cell inner membrane</location>
        <topology evidence="1">Multi-pass membrane protein</topology>
    </subcellularLocation>
    <subcellularLocation>
        <location evidence="8">Cell membrane</location>
        <topology evidence="8">Multi-pass membrane protein</topology>
    </subcellularLocation>
</comment>
<keyword evidence="4" id="KW-0997">Cell inner membrane</keyword>
<reference evidence="11 12" key="1">
    <citation type="journal article" date="2013" name="Genome Announc.">
        <title>Draft genome sequence of Serratia sp. strain ATCC 39006, a model bacterium for analysis of the biosynthesis and regulation of prodigiosin, a carbapenem, and gas vesicles.</title>
        <authorList>
            <person name="Fineran P.C."/>
            <person name="Iglesias Cans M.C."/>
            <person name="Ramsay J.P."/>
            <person name="Wilf N.M."/>
            <person name="Cossyleon D."/>
            <person name="McNeil M.B."/>
            <person name="Williamson N.R."/>
            <person name="Monson R.E."/>
            <person name="Becher S.A."/>
            <person name="Stanton J.A."/>
            <person name="Brugger K."/>
            <person name="Brown S.D."/>
            <person name="Salmond G.P."/>
        </authorList>
    </citation>
    <scope>NUCLEOTIDE SEQUENCE [LARGE SCALE GENOMIC DNA]</scope>
    <source>
        <strain evidence="11">ATCC 39006</strain>
        <strain evidence="12">ATCC 39006 / SC 11482</strain>
    </source>
</reference>
<dbReference type="GO" id="GO:0005886">
    <property type="term" value="C:plasma membrane"/>
    <property type="evidence" value="ECO:0007669"/>
    <property type="project" value="UniProtKB-SubCell"/>
</dbReference>
<dbReference type="Pfam" id="PF12911">
    <property type="entry name" value="OppC_N"/>
    <property type="match status" value="1"/>
</dbReference>
<feature type="transmembrane region" description="Helical" evidence="8">
    <location>
        <begin position="270"/>
        <end position="291"/>
    </location>
</feature>
<feature type="transmembrane region" description="Helical" evidence="8">
    <location>
        <begin position="227"/>
        <end position="250"/>
    </location>
</feature>
<evidence type="ECO:0000256" key="7">
    <source>
        <dbReference type="ARBA" id="ARBA00023136"/>
    </source>
</evidence>
<evidence type="ECO:0000256" key="1">
    <source>
        <dbReference type="ARBA" id="ARBA00004429"/>
    </source>
</evidence>
<dbReference type="CDD" id="cd06261">
    <property type="entry name" value="TM_PBP2"/>
    <property type="match status" value="1"/>
</dbReference>
<name>A0A2I5TML2_SERS3</name>
<dbReference type="Proteomes" id="UP000017700">
    <property type="component" value="Chromosome"/>
</dbReference>
<dbReference type="Proteomes" id="UP000233778">
    <property type="component" value="Chromosome"/>
</dbReference>
<dbReference type="EMBL" id="CP025084">
    <property type="protein sequence ID" value="AUH05804.1"/>
    <property type="molecule type" value="Genomic_DNA"/>
</dbReference>
<dbReference type="SUPFAM" id="SSF161098">
    <property type="entry name" value="MetI-like"/>
    <property type="match status" value="1"/>
</dbReference>
<dbReference type="OrthoDB" id="9805884at2"/>
<evidence type="ECO:0000256" key="8">
    <source>
        <dbReference type="RuleBase" id="RU363032"/>
    </source>
</evidence>
<reference evidence="11" key="4">
    <citation type="submission" date="2017-11" db="EMBL/GenBank/DDBJ databases">
        <title>Complete genome sequence of Serratia sp. ATCC 39006.</title>
        <authorList>
            <person name="Hampton H.G."/>
            <person name="Jackson S.A."/>
            <person name="Jauregui R."/>
            <person name="Poulter G.T.M."/>
            <person name="Salmond G.P.C."/>
            <person name="Fineran P.C."/>
        </authorList>
    </citation>
    <scope>NUCLEOTIDE SEQUENCE</scope>
    <source>
        <strain evidence="11">ATCC 39006</strain>
    </source>
</reference>
<sequence length="305" mass="32775">MSMIEPVMNESCGAVTATAVTSRSRFAGMRKTFYLLSRSPLTLIGAAIMLMVLLLMVFSPWLVPFDPNAIDLAARLQAPSAVHWFGTDEVGRDLFSRVLIGSQQSVTAGLAVVILAGTVGSLLGCFSGVIGGMADALIMRGMDIMLSVPSLVLTMALAAALGPSLFNAMLAIAVVRIPFYVRLARGQTLMLRHQAYMQATRTFGASRWHLITWHVLRNVLPPLVVQASLDIGTSILMAATLGFIGLGAQQPTAEWGAMVANGRNYILDQWWYSAFPGMAILITATGFNLFGDGLRDLLDPKGRGR</sequence>